<dbReference type="Ensembl" id="ENSVKKT00000011461.1">
    <property type="protein sequence ID" value="ENSVKKP00000011195.1"/>
    <property type="gene ID" value="ENSVKKG00000007825.1"/>
</dbReference>
<evidence type="ECO:0000313" key="3">
    <source>
        <dbReference type="Proteomes" id="UP000694545"/>
    </source>
</evidence>
<reference evidence="2" key="2">
    <citation type="submission" date="2025-09" db="UniProtKB">
        <authorList>
            <consortium name="Ensembl"/>
        </authorList>
    </citation>
    <scope>IDENTIFICATION</scope>
</reference>
<feature type="domain" description="ITPR-interacting" evidence="1">
    <location>
        <begin position="6"/>
        <end position="94"/>
    </location>
</feature>
<dbReference type="Proteomes" id="UP000694545">
    <property type="component" value="Unplaced"/>
</dbReference>
<evidence type="ECO:0000259" key="1">
    <source>
        <dbReference type="SMART" id="SM01257"/>
    </source>
</evidence>
<keyword evidence="3" id="KW-1185">Reference proteome</keyword>
<protein>
    <recommendedName>
        <fullName evidence="1">ITPR-interacting domain-containing protein</fullName>
    </recommendedName>
</protein>
<dbReference type="Pfam" id="PF14722">
    <property type="entry name" value="KRAP_IP3R_bind"/>
    <property type="match status" value="1"/>
</dbReference>
<dbReference type="InterPro" id="IPR043444">
    <property type="entry name" value="TESPA1-like"/>
</dbReference>
<dbReference type="PANTHER" id="PTHR17469:SF14">
    <property type="entry name" value="PROTEIN ITPRID1"/>
    <property type="match status" value="1"/>
</dbReference>
<organism evidence="2 3">
    <name type="scientific">Varanus komodoensis</name>
    <name type="common">Komodo dragon</name>
    <dbReference type="NCBI Taxonomy" id="61221"/>
    <lineage>
        <taxon>Eukaryota</taxon>
        <taxon>Metazoa</taxon>
        <taxon>Chordata</taxon>
        <taxon>Craniata</taxon>
        <taxon>Vertebrata</taxon>
        <taxon>Euteleostomi</taxon>
        <taxon>Lepidosauria</taxon>
        <taxon>Squamata</taxon>
        <taxon>Bifurcata</taxon>
        <taxon>Unidentata</taxon>
        <taxon>Episquamata</taxon>
        <taxon>Toxicofera</taxon>
        <taxon>Anguimorpha</taxon>
        <taxon>Paleoanguimorpha</taxon>
        <taxon>Varanoidea</taxon>
        <taxon>Varanidae</taxon>
        <taxon>Varanus</taxon>
    </lineage>
</organism>
<reference evidence="2" key="1">
    <citation type="submission" date="2025-08" db="UniProtKB">
        <authorList>
            <consortium name="Ensembl"/>
        </authorList>
    </citation>
    <scope>IDENTIFICATION</scope>
</reference>
<accession>A0A8D2KVI6</accession>
<evidence type="ECO:0000313" key="2">
    <source>
        <dbReference type="Ensembl" id="ENSVKKP00000011195.1"/>
    </source>
</evidence>
<sequence>MVPSVTFWGGGVNHSGVTEWLDYWDKDPVEILLDLGFGRDEPDICTKIPSRFISSPSMAKGINIRVFIEAQRQRMDIENPNLCGKQRKLQLTSR</sequence>
<dbReference type="InterPro" id="IPR029325">
    <property type="entry name" value="ITPR-bd"/>
</dbReference>
<dbReference type="OMA" id="NLWSDDP"/>
<dbReference type="GO" id="GO:0005102">
    <property type="term" value="F:signaling receptor binding"/>
    <property type="evidence" value="ECO:0007669"/>
    <property type="project" value="InterPro"/>
</dbReference>
<proteinExistence type="predicted"/>
<name>A0A8D2KVI6_VARKO</name>
<dbReference type="PANTHER" id="PTHR17469">
    <property type="entry name" value="SPERM SPECIFIC ANTIGEN 2-RELATED"/>
    <property type="match status" value="1"/>
</dbReference>
<dbReference type="AlphaFoldDB" id="A0A8D2KVI6"/>
<dbReference type="SMART" id="SM01257">
    <property type="entry name" value="KRAP_IP3R_bind"/>
    <property type="match status" value="1"/>
</dbReference>